<proteinExistence type="inferred from homology"/>
<dbReference type="EMBL" id="JBHSGF010000004">
    <property type="protein sequence ID" value="MFC4554925.1"/>
    <property type="molecule type" value="Genomic_DNA"/>
</dbReference>
<protein>
    <recommendedName>
        <fullName evidence="2 5">Beta-lactamase</fullName>
        <ecNumber evidence="2 5">3.5.2.6</ecNumber>
    </recommendedName>
</protein>
<dbReference type="Proteomes" id="UP001595955">
    <property type="component" value="Unassembled WGS sequence"/>
</dbReference>
<keyword evidence="4 5" id="KW-0046">Antibiotic resistance</keyword>
<dbReference type="RefSeq" id="WP_122823939.1">
    <property type="nucleotide sequence ID" value="NZ_CP033325.1"/>
</dbReference>
<dbReference type="PRINTS" id="PR00118">
    <property type="entry name" value="BLACTAMASEA"/>
</dbReference>
<comment type="similarity">
    <text evidence="1 5">Belongs to the class-A beta-lactamase family.</text>
</comment>
<evidence type="ECO:0000313" key="10">
    <source>
        <dbReference type="Proteomes" id="UP001595955"/>
    </source>
</evidence>
<dbReference type="InterPro" id="IPR012338">
    <property type="entry name" value="Beta-lactam/transpept-like"/>
</dbReference>
<dbReference type="PROSITE" id="PS51257">
    <property type="entry name" value="PROKAR_LIPOPROTEIN"/>
    <property type="match status" value="1"/>
</dbReference>
<feature type="signal peptide" evidence="7">
    <location>
        <begin position="1"/>
        <end position="19"/>
    </location>
</feature>
<evidence type="ECO:0000256" key="3">
    <source>
        <dbReference type="ARBA" id="ARBA00022801"/>
    </source>
</evidence>
<dbReference type="GO" id="GO:0008800">
    <property type="term" value="F:beta-lactamase activity"/>
    <property type="evidence" value="ECO:0007669"/>
    <property type="project" value="UniProtKB-EC"/>
</dbReference>
<evidence type="ECO:0000256" key="7">
    <source>
        <dbReference type="SAM" id="SignalP"/>
    </source>
</evidence>
<dbReference type="PANTHER" id="PTHR35333">
    <property type="entry name" value="BETA-LACTAMASE"/>
    <property type="match status" value="1"/>
</dbReference>
<gene>
    <name evidence="9" type="primary">bla</name>
    <name evidence="9" type="ORF">ACFO3F_06675</name>
</gene>
<feature type="domain" description="Beta-lactamase class A catalytic" evidence="8">
    <location>
        <begin position="72"/>
        <end position="288"/>
    </location>
</feature>
<evidence type="ECO:0000313" key="9">
    <source>
        <dbReference type="EMBL" id="MFC4554925.1"/>
    </source>
</evidence>
<feature type="region of interest" description="Disordered" evidence="6">
    <location>
        <begin position="29"/>
        <end position="54"/>
    </location>
</feature>
<dbReference type="SUPFAM" id="SSF56601">
    <property type="entry name" value="beta-lactamase/transpeptidase-like"/>
    <property type="match status" value="1"/>
</dbReference>
<dbReference type="PROSITE" id="PS00146">
    <property type="entry name" value="BETA_LACTAMASE_A"/>
    <property type="match status" value="1"/>
</dbReference>
<dbReference type="PANTHER" id="PTHR35333:SF3">
    <property type="entry name" value="BETA-LACTAMASE-TYPE TRANSPEPTIDASE FOLD CONTAINING PROTEIN"/>
    <property type="match status" value="1"/>
</dbReference>
<comment type="caution">
    <text evidence="9">The sequence shown here is derived from an EMBL/GenBank/DDBJ whole genome shotgun (WGS) entry which is preliminary data.</text>
</comment>
<evidence type="ECO:0000259" key="8">
    <source>
        <dbReference type="Pfam" id="PF13354"/>
    </source>
</evidence>
<accession>A0ABV9DA66</accession>
<evidence type="ECO:0000256" key="5">
    <source>
        <dbReference type="RuleBase" id="RU361140"/>
    </source>
</evidence>
<dbReference type="InterPro" id="IPR000871">
    <property type="entry name" value="Beta-lactam_class-A"/>
</dbReference>
<comment type="catalytic activity">
    <reaction evidence="5">
        <text>a beta-lactam + H2O = a substituted beta-amino acid</text>
        <dbReference type="Rhea" id="RHEA:20401"/>
        <dbReference type="ChEBI" id="CHEBI:15377"/>
        <dbReference type="ChEBI" id="CHEBI:35627"/>
        <dbReference type="ChEBI" id="CHEBI:140347"/>
        <dbReference type="EC" id="3.5.2.6"/>
    </reaction>
</comment>
<name>A0ABV9DA66_9MICO</name>
<evidence type="ECO:0000256" key="6">
    <source>
        <dbReference type="SAM" id="MobiDB-lite"/>
    </source>
</evidence>
<dbReference type="NCBIfam" id="NF033103">
    <property type="entry name" value="bla_class_A"/>
    <property type="match status" value="1"/>
</dbReference>
<dbReference type="InterPro" id="IPR023650">
    <property type="entry name" value="Beta-lactam_class-A_AS"/>
</dbReference>
<reference evidence="10" key="1">
    <citation type="journal article" date="2019" name="Int. J. Syst. Evol. Microbiol.">
        <title>The Global Catalogue of Microorganisms (GCM) 10K type strain sequencing project: providing services to taxonomists for standard genome sequencing and annotation.</title>
        <authorList>
            <consortium name="The Broad Institute Genomics Platform"/>
            <consortium name="The Broad Institute Genome Sequencing Center for Infectious Disease"/>
            <person name="Wu L."/>
            <person name="Ma J."/>
        </authorList>
    </citation>
    <scope>NUCLEOTIDE SEQUENCE [LARGE SCALE GENOMIC DNA]</scope>
    <source>
        <strain evidence="10">JCM 3369</strain>
    </source>
</reference>
<keyword evidence="7" id="KW-0732">Signal</keyword>
<sequence>MTSARIARVALAAALSACAVVGCSAPAPAPSARPSFPAPTTTAPPSASAAPTPTDITADLDALETEFDARVGVSALDTETGRSVEYRAEERFGYASTLKVFAAAELLREVPPEEREARVVWTQEEVDAAGYSPVTSEHLDGGLTVAELAEAAVRESDNTAMNLVLDRIGGPAGLDAGLAALGDETTDVVSNEPSLNEVDAGGTRDTTTPAAFTAALDALLQPRNLAPDDLATLLDWMSGNATGDALIRAGAPADWVVRDKSGGAGGIRNDIALVTPPGRAPIVVTVLTEKNDRAAEYDDELVARVAEVVIAALD</sequence>
<keyword evidence="3 5" id="KW-0378">Hydrolase</keyword>
<dbReference type="InterPro" id="IPR045155">
    <property type="entry name" value="Beta-lactam_cat"/>
</dbReference>
<evidence type="ECO:0000256" key="2">
    <source>
        <dbReference type="ARBA" id="ARBA00012865"/>
    </source>
</evidence>
<feature type="chain" id="PRO_5046595618" description="Beta-lactamase" evidence="7">
    <location>
        <begin position="20"/>
        <end position="314"/>
    </location>
</feature>
<dbReference type="Pfam" id="PF13354">
    <property type="entry name" value="Beta-lactamase2"/>
    <property type="match status" value="1"/>
</dbReference>
<dbReference type="Gene3D" id="3.40.710.10">
    <property type="entry name" value="DD-peptidase/beta-lactamase superfamily"/>
    <property type="match status" value="1"/>
</dbReference>
<organism evidence="9 10">
    <name type="scientific">Georgenia faecalis</name>
    <dbReference type="NCBI Taxonomy" id="2483799"/>
    <lineage>
        <taxon>Bacteria</taxon>
        <taxon>Bacillati</taxon>
        <taxon>Actinomycetota</taxon>
        <taxon>Actinomycetes</taxon>
        <taxon>Micrococcales</taxon>
        <taxon>Bogoriellaceae</taxon>
        <taxon>Georgenia</taxon>
    </lineage>
</organism>
<dbReference type="EC" id="3.5.2.6" evidence="2 5"/>
<keyword evidence="10" id="KW-1185">Reference proteome</keyword>
<evidence type="ECO:0000256" key="1">
    <source>
        <dbReference type="ARBA" id="ARBA00009009"/>
    </source>
</evidence>
<evidence type="ECO:0000256" key="4">
    <source>
        <dbReference type="ARBA" id="ARBA00023251"/>
    </source>
</evidence>